<gene>
    <name evidence="2" type="ORF">RRG08_016191</name>
</gene>
<comment type="caution">
    <text evidence="2">The sequence shown here is derived from an EMBL/GenBank/DDBJ whole genome shotgun (WGS) entry which is preliminary data.</text>
</comment>
<organism evidence="2 3">
    <name type="scientific">Elysia crispata</name>
    <name type="common">lettuce slug</name>
    <dbReference type="NCBI Taxonomy" id="231223"/>
    <lineage>
        <taxon>Eukaryota</taxon>
        <taxon>Metazoa</taxon>
        <taxon>Spiralia</taxon>
        <taxon>Lophotrochozoa</taxon>
        <taxon>Mollusca</taxon>
        <taxon>Gastropoda</taxon>
        <taxon>Heterobranchia</taxon>
        <taxon>Euthyneura</taxon>
        <taxon>Panpulmonata</taxon>
        <taxon>Sacoglossa</taxon>
        <taxon>Placobranchoidea</taxon>
        <taxon>Plakobranchidae</taxon>
        <taxon>Elysia</taxon>
    </lineage>
</organism>
<proteinExistence type="predicted"/>
<evidence type="ECO:0000313" key="2">
    <source>
        <dbReference type="EMBL" id="KAK3773087.1"/>
    </source>
</evidence>
<name>A0AAE1DJS7_9GAST</name>
<evidence type="ECO:0000313" key="3">
    <source>
        <dbReference type="Proteomes" id="UP001283361"/>
    </source>
</evidence>
<reference evidence="2" key="1">
    <citation type="journal article" date="2023" name="G3 (Bethesda)">
        <title>A reference genome for the long-term kleptoplast-retaining sea slug Elysia crispata morphotype clarki.</title>
        <authorList>
            <person name="Eastman K.E."/>
            <person name="Pendleton A.L."/>
            <person name="Shaikh M.A."/>
            <person name="Suttiyut T."/>
            <person name="Ogas R."/>
            <person name="Tomko P."/>
            <person name="Gavelis G."/>
            <person name="Widhalm J.R."/>
            <person name="Wisecaver J.H."/>
        </authorList>
    </citation>
    <scope>NUCLEOTIDE SEQUENCE</scope>
    <source>
        <strain evidence="2">ECLA1</strain>
    </source>
</reference>
<dbReference type="AlphaFoldDB" id="A0AAE1DJS7"/>
<protein>
    <submittedName>
        <fullName evidence="2">Uncharacterized protein</fullName>
    </submittedName>
</protein>
<evidence type="ECO:0000256" key="1">
    <source>
        <dbReference type="SAM" id="MobiDB-lite"/>
    </source>
</evidence>
<accession>A0AAE1DJS7</accession>
<feature type="compositionally biased region" description="Polar residues" evidence="1">
    <location>
        <begin position="68"/>
        <end position="94"/>
    </location>
</feature>
<feature type="region of interest" description="Disordered" evidence="1">
    <location>
        <begin position="50"/>
        <end position="94"/>
    </location>
</feature>
<keyword evidence="3" id="KW-1185">Reference proteome</keyword>
<dbReference type="EMBL" id="JAWDGP010003560">
    <property type="protein sequence ID" value="KAK3773087.1"/>
    <property type="molecule type" value="Genomic_DNA"/>
</dbReference>
<dbReference type="Proteomes" id="UP001283361">
    <property type="component" value="Unassembled WGS sequence"/>
</dbReference>
<sequence>MRVYFRQPLAGSRARTLKQEINFLTLSHFKKKTKALCWFNLRQRGNPVKVAKTSSDEVRMKRRERRTMSSLNLNQSPRSHNHHSPPTVTAKTNQGQAQARFMFSLTSCLRCHN</sequence>